<dbReference type="Gramene" id="A05p14570.2_BraZ1">
    <property type="protein sequence ID" value="A05p14570.2_BraZ1.CDS.1"/>
    <property type="gene ID" value="A05g14570.2_BraZ1"/>
</dbReference>
<dbReference type="AlphaFoldDB" id="A0A3P5YS79"/>
<name>A0A3P5YS79_BRACM</name>
<dbReference type="EMBL" id="LR031570">
    <property type="protein sequence ID" value="VDC70627.1"/>
    <property type="molecule type" value="Genomic_DNA"/>
</dbReference>
<accession>A0A3P5YS79</accession>
<proteinExistence type="predicted"/>
<organism evidence="2">
    <name type="scientific">Brassica campestris</name>
    <name type="common">Field mustard</name>
    <dbReference type="NCBI Taxonomy" id="3711"/>
    <lineage>
        <taxon>Eukaryota</taxon>
        <taxon>Viridiplantae</taxon>
        <taxon>Streptophyta</taxon>
        <taxon>Embryophyta</taxon>
        <taxon>Tracheophyta</taxon>
        <taxon>Spermatophyta</taxon>
        <taxon>Magnoliopsida</taxon>
        <taxon>eudicotyledons</taxon>
        <taxon>Gunneridae</taxon>
        <taxon>Pentapetalae</taxon>
        <taxon>rosids</taxon>
        <taxon>malvids</taxon>
        <taxon>Brassicales</taxon>
        <taxon>Brassicaceae</taxon>
        <taxon>Brassiceae</taxon>
        <taxon>Brassica</taxon>
    </lineage>
</organism>
<evidence type="ECO:0000313" key="1">
    <source>
        <dbReference type="EMBL" id="CAG7874936.1"/>
    </source>
</evidence>
<sequence>MQLVILYQRGKNRAQALLTVTLGRLGLMETRIVVLLG</sequence>
<reference evidence="2" key="1">
    <citation type="submission" date="2018-11" db="EMBL/GenBank/DDBJ databases">
        <authorList>
            <consortium name="Genoscope - CEA"/>
            <person name="William W."/>
        </authorList>
    </citation>
    <scope>NUCLEOTIDE SEQUENCE</scope>
</reference>
<gene>
    <name evidence="2" type="ORF">BRAA05T20341Z</name>
    <name evidence="1" type="ORF">BRAPAZ1V2_A05P14570.2</name>
</gene>
<protein>
    <submittedName>
        <fullName evidence="1">Uncharacterized protein</fullName>
    </submittedName>
</protein>
<evidence type="ECO:0000313" key="2">
    <source>
        <dbReference type="EMBL" id="VDC70627.1"/>
    </source>
</evidence>
<dbReference type="Proteomes" id="UP000694005">
    <property type="component" value="Chromosome A05"/>
</dbReference>
<dbReference type="EMBL" id="LS974621">
    <property type="protein sequence ID" value="CAG7874936.1"/>
    <property type="molecule type" value="Genomic_DNA"/>
</dbReference>